<keyword evidence="1" id="KW-0489">Methyltransferase</keyword>
<evidence type="ECO:0000313" key="3">
    <source>
        <dbReference type="EMBL" id="SDZ10190.1"/>
    </source>
</evidence>
<dbReference type="RefSeq" id="WP_091557764.1">
    <property type="nucleotide sequence ID" value="NZ_FNPH01000005.1"/>
</dbReference>
<keyword evidence="2" id="KW-0808">Transferase</keyword>
<proteinExistence type="predicted"/>
<dbReference type="Proteomes" id="UP000242415">
    <property type="component" value="Unassembled WGS sequence"/>
</dbReference>
<dbReference type="PANTHER" id="PTHR43648:SF1">
    <property type="entry name" value="ELECTRON TRANSFER FLAVOPROTEIN BETA SUBUNIT LYSINE METHYLTRANSFERASE"/>
    <property type="match status" value="1"/>
</dbReference>
<dbReference type="EMBL" id="FNPH01000005">
    <property type="protein sequence ID" value="SDZ10190.1"/>
    <property type="molecule type" value="Genomic_DNA"/>
</dbReference>
<evidence type="ECO:0000313" key="4">
    <source>
        <dbReference type="Proteomes" id="UP000242415"/>
    </source>
</evidence>
<dbReference type="PANTHER" id="PTHR43648">
    <property type="entry name" value="ELECTRON TRANSFER FLAVOPROTEIN BETA SUBUNIT LYSINE METHYLTRANSFERASE"/>
    <property type="match status" value="1"/>
</dbReference>
<keyword evidence="4" id="KW-1185">Reference proteome</keyword>
<dbReference type="OrthoDB" id="9794615at2"/>
<dbReference type="GO" id="GO:0032259">
    <property type="term" value="P:methylation"/>
    <property type="evidence" value="ECO:0007669"/>
    <property type="project" value="UniProtKB-KW"/>
</dbReference>
<dbReference type="InterPro" id="IPR029063">
    <property type="entry name" value="SAM-dependent_MTases_sf"/>
</dbReference>
<dbReference type="Gene3D" id="3.40.50.150">
    <property type="entry name" value="Vaccinia Virus protein VP39"/>
    <property type="match status" value="1"/>
</dbReference>
<dbReference type="InterPro" id="IPR050078">
    <property type="entry name" value="Ribosomal_L11_MeTrfase_PrmA"/>
</dbReference>
<dbReference type="Pfam" id="PF06325">
    <property type="entry name" value="PrmA"/>
    <property type="match status" value="1"/>
</dbReference>
<sequence>MSRVGRAVADLERKISGPDAGGLDRLRLLAVPFVPEIRLYLAEDAIVWWARMEAEARDALPPPYWASAWAGGQAVARYVLDHPEAAAGQRVLDLGAGSGLAGIAAGMAGAAEVIANDVDPYALAAITLNARANGVRVDLRDGDLLDGDGSDADVVLAGDVLYDPPLARRVLRFLERVTARGARVLVGDPGRHHLPQERLEVVESYRGPPLEAFPDAELTQTSVLRPRR</sequence>
<accession>A0A1H3QAB0</accession>
<dbReference type="AlphaFoldDB" id="A0A1H3QAB0"/>
<evidence type="ECO:0000256" key="1">
    <source>
        <dbReference type="ARBA" id="ARBA00022603"/>
    </source>
</evidence>
<reference evidence="4" key="1">
    <citation type="submission" date="2016-10" db="EMBL/GenBank/DDBJ databases">
        <authorList>
            <person name="Varghese N."/>
            <person name="Submissions S."/>
        </authorList>
    </citation>
    <scope>NUCLEOTIDE SEQUENCE [LARGE SCALE GENOMIC DNA]</scope>
    <source>
        <strain evidence="4">DSM 45245</strain>
    </source>
</reference>
<dbReference type="SUPFAM" id="SSF53335">
    <property type="entry name" value="S-adenosyl-L-methionine-dependent methyltransferases"/>
    <property type="match status" value="1"/>
</dbReference>
<name>A0A1H3QAB0_9ACTN</name>
<dbReference type="GO" id="GO:0016279">
    <property type="term" value="F:protein-lysine N-methyltransferase activity"/>
    <property type="evidence" value="ECO:0007669"/>
    <property type="project" value="TreeGrafter"/>
</dbReference>
<organism evidence="3 4">
    <name type="scientific">Micromonospora pattaloongensis</name>
    <dbReference type="NCBI Taxonomy" id="405436"/>
    <lineage>
        <taxon>Bacteria</taxon>
        <taxon>Bacillati</taxon>
        <taxon>Actinomycetota</taxon>
        <taxon>Actinomycetes</taxon>
        <taxon>Micromonosporales</taxon>
        <taxon>Micromonosporaceae</taxon>
        <taxon>Micromonospora</taxon>
    </lineage>
</organism>
<evidence type="ECO:0000256" key="2">
    <source>
        <dbReference type="ARBA" id="ARBA00022679"/>
    </source>
</evidence>
<dbReference type="CDD" id="cd02440">
    <property type="entry name" value="AdoMet_MTases"/>
    <property type="match status" value="1"/>
</dbReference>
<gene>
    <name evidence="3" type="ORF">SAMN05444365_105325</name>
</gene>
<dbReference type="STRING" id="405436.SAMN05444365_105325"/>
<protein>
    <submittedName>
        <fullName evidence="3">Predicted nicotinamide N-methyase</fullName>
    </submittedName>
</protein>